<keyword evidence="10" id="KW-1185">Reference proteome</keyword>
<comment type="cofactor">
    <cofactor evidence="8">
        <name>pyruvate</name>
        <dbReference type="ChEBI" id="CHEBI:15361"/>
    </cofactor>
    <text evidence="8">Binds 1 pyruvoyl group covalently per subunit.</text>
</comment>
<keyword evidence="1 8" id="KW-0210">Decarboxylase</keyword>
<accession>E1QQ48</accession>
<keyword evidence="7 8" id="KW-0670">Pyruvate</keyword>
<evidence type="ECO:0000256" key="5">
    <source>
        <dbReference type="ARBA" id="ARBA00023239"/>
    </source>
</evidence>
<dbReference type="NCBIfam" id="TIGR03330">
    <property type="entry name" value="SAM_DCase_Bsu"/>
    <property type="match status" value="1"/>
</dbReference>
<dbReference type="AlphaFoldDB" id="E1QQ48"/>
<feature type="active site" description="Proton donor; for catalytic activity" evidence="8">
    <location>
        <position position="99"/>
    </location>
</feature>
<evidence type="ECO:0000256" key="1">
    <source>
        <dbReference type="ARBA" id="ARBA00022793"/>
    </source>
</evidence>
<evidence type="ECO:0000256" key="4">
    <source>
        <dbReference type="ARBA" id="ARBA00023145"/>
    </source>
</evidence>
<evidence type="ECO:0000256" key="7">
    <source>
        <dbReference type="ARBA" id="ARBA00023317"/>
    </source>
</evidence>
<proteinExistence type="inferred from homology"/>
<dbReference type="InterPro" id="IPR016067">
    <property type="entry name" value="S-AdoMet_deCO2ase_core"/>
</dbReference>
<dbReference type="OrthoDB" id="114016at2157"/>
<feature type="modified residue" description="Pyruvic acid (Ser); by autocatalysis" evidence="8">
    <location>
        <position position="79"/>
    </location>
</feature>
<dbReference type="UniPathway" id="UPA00331">
    <property type="reaction ID" value="UER00451"/>
</dbReference>
<organism evidence="9 10">
    <name type="scientific">Vulcanisaeta distributa (strain DSM 14429 / JCM 11212 / NBRC 100878 / IC-017)</name>
    <dbReference type="NCBI Taxonomy" id="572478"/>
    <lineage>
        <taxon>Archaea</taxon>
        <taxon>Thermoproteota</taxon>
        <taxon>Thermoprotei</taxon>
        <taxon>Thermoproteales</taxon>
        <taxon>Thermoproteaceae</taxon>
        <taxon>Vulcanisaeta</taxon>
    </lineage>
</organism>
<dbReference type="HAMAP" id="MF_00464">
    <property type="entry name" value="AdoMetDC_1"/>
    <property type="match status" value="1"/>
</dbReference>
<sequence length="148" mass="16277">MTTQTLIELGGRERNALVYGVHVYGNLYGCNRELLKDEVYLLKTVKEAADIAGALVVSTFYYKFGVNGGISVVAIVAESHISIHTWPEHGYATVDVYTCGSHTNPMAAFEYIAKSLNAKKVEVFVSDRSYYADNNVNNNNENSGENVS</sequence>
<keyword evidence="8" id="KW-0949">S-adenosyl-L-methionine</keyword>
<evidence type="ECO:0000256" key="2">
    <source>
        <dbReference type="ARBA" id="ARBA00022813"/>
    </source>
</evidence>
<name>E1QQ48_VULDI</name>
<feature type="active site" description="Schiff-base intermediate with substrate; via pyruvic acid" evidence="8">
    <location>
        <position position="79"/>
    </location>
</feature>
<comment type="PTM">
    <text evidence="8">Is synthesized initially as an inactive proenzyme. Formation of the active enzyme involves a self-maturation process in which the active site pyruvoyl group is generated from an internal serine residue via an autocatalytic post-translational modification. Two non-identical subunits are generated from the proenzyme in this reaction, and the pyruvate is formed at the N-terminus of the alpha chain, which is derived from the carboxyl end of the proenzyme. The post-translation cleavage follows an unusual pathway, termed non-hydrolytic serinolysis, in which the side chain hydroxyl group of the serine supplies its oxygen atom to form the C-terminus of the beta chain, while the remainder of the serine residue undergoes an oxidative deamination to produce ammonia and the pyruvoyl group blocking the N-terminus of the alpha chain.</text>
</comment>
<keyword evidence="3 8" id="KW-0620">Polyamine biosynthesis</keyword>
<dbReference type="EC" id="4.1.1.50" evidence="8"/>
<keyword evidence="2 8" id="KW-0068">Autocatalytic cleavage</keyword>
<dbReference type="STRING" id="572478.Vdis_1031"/>
<dbReference type="Proteomes" id="UP000006681">
    <property type="component" value="Chromosome"/>
</dbReference>
<comment type="catalytic activity">
    <reaction evidence="8">
        <text>S-adenosyl-L-methionine + H(+) = S-adenosyl 3-(methylsulfanyl)propylamine + CO2</text>
        <dbReference type="Rhea" id="RHEA:15981"/>
        <dbReference type="ChEBI" id="CHEBI:15378"/>
        <dbReference type="ChEBI" id="CHEBI:16526"/>
        <dbReference type="ChEBI" id="CHEBI:57443"/>
        <dbReference type="ChEBI" id="CHEBI:59789"/>
        <dbReference type="EC" id="4.1.1.50"/>
    </reaction>
</comment>
<comment type="function">
    <text evidence="8">Catalyzes the decarboxylation of S-adenosylmethionine to S-adenosylmethioninamine (dcAdoMet), the propylamine donor required for the synthesis of the polyamines spermine and spermidine from the diamine putrescine.</text>
</comment>
<evidence type="ECO:0000256" key="6">
    <source>
        <dbReference type="ARBA" id="ARBA00023270"/>
    </source>
</evidence>
<feature type="chain" id="PRO_5023566698" description="S-adenosylmethionine decarboxylase beta chain" evidence="8">
    <location>
        <begin position="1"/>
        <end position="78"/>
    </location>
</feature>
<dbReference type="InterPro" id="IPR003826">
    <property type="entry name" value="AdoMetDC_fam_prok"/>
</dbReference>
<evidence type="ECO:0000313" key="9">
    <source>
        <dbReference type="EMBL" id="ADN50420.1"/>
    </source>
</evidence>
<keyword evidence="6 8" id="KW-0704">Schiff base</keyword>
<keyword evidence="4 8" id="KW-0865">Zymogen</keyword>
<comment type="pathway">
    <text evidence="8">Amine and polyamine biosynthesis; S-adenosylmethioninamine biosynthesis; S-adenosylmethioninamine from S-adenosyl-L-methionine: step 1/1.</text>
</comment>
<dbReference type="GO" id="GO:0005829">
    <property type="term" value="C:cytosol"/>
    <property type="evidence" value="ECO:0007669"/>
    <property type="project" value="TreeGrafter"/>
</dbReference>
<dbReference type="PANTHER" id="PTHR33866">
    <property type="entry name" value="S-ADENOSYLMETHIONINE DECARBOXYLASE PROENZYME"/>
    <property type="match status" value="1"/>
</dbReference>
<feature type="chain" id="PRO_5023566699" description="S-adenosylmethionine decarboxylase alpha chain" evidence="8">
    <location>
        <begin position="79"/>
        <end position="148"/>
    </location>
</feature>
<dbReference type="GO" id="GO:0008295">
    <property type="term" value="P:spermidine biosynthetic process"/>
    <property type="evidence" value="ECO:0007669"/>
    <property type="project" value="UniProtKB-UniRule"/>
</dbReference>
<evidence type="ECO:0000313" key="10">
    <source>
        <dbReference type="Proteomes" id="UP000006681"/>
    </source>
</evidence>
<feature type="active site" description="Proton acceptor; for processing activity" evidence="8">
    <location>
        <position position="84"/>
    </location>
</feature>
<dbReference type="PANTHER" id="PTHR33866:SF2">
    <property type="entry name" value="S-ADENOSYLMETHIONINE DECARBOXYLASE PROENZYME"/>
    <property type="match status" value="1"/>
</dbReference>
<keyword evidence="5 8" id="KW-0456">Lyase</keyword>
<dbReference type="SUPFAM" id="SSF56276">
    <property type="entry name" value="S-adenosylmethionine decarboxylase"/>
    <property type="match status" value="1"/>
</dbReference>
<dbReference type="GO" id="GO:0004014">
    <property type="term" value="F:adenosylmethionine decarboxylase activity"/>
    <property type="evidence" value="ECO:0007669"/>
    <property type="project" value="UniProtKB-UniRule"/>
</dbReference>
<dbReference type="eggNOG" id="arCOG00279">
    <property type="taxonomic scope" value="Archaea"/>
</dbReference>
<gene>
    <name evidence="8" type="primary">speH</name>
    <name evidence="9" type="ordered locus">Vdis_1031</name>
</gene>
<dbReference type="Pfam" id="PF02675">
    <property type="entry name" value="AdoMet_dc"/>
    <property type="match status" value="1"/>
</dbReference>
<dbReference type="EMBL" id="CP002100">
    <property type="protein sequence ID" value="ADN50420.1"/>
    <property type="molecule type" value="Genomic_DNA"/>
</dbReference>
<protein>
    <recommendedName>
        <fullName evidence="8">S-adenosylmethionine decarboxylase proenzyme</fullName>
        <shortName evidence="8">AdoMetDC</shortName>
        <shortName evidence="8">SAMDC</shortName>
        <ecNumber evidence="8">4.1.1.50</ecNumber>
    </recommendedName>
    <component>
        <recommendedName>
            <fullName evidence="8">S-adenosylmethionine decarboxylase beta chain</fullName>
        </recommendedName>
    </component>
    <component>
        <recommendedName>
            <fullName evidence="8">S-adenosylmethionine decarboxylase alpha chain</fullName>
        </recommendedName>
    </component>
</protein>
<reference evidence="10" key="2">
    <citation type="journal article" date="2010" name="Stand. Genomic Sci.">
        <title>Complete genome sequence of Vulcanisaeta distributa type strain (IC-017T).</title>
        <authorList>
            <person name="Mavromatis K."/>
            <person name="Sikorski J."/>
            <person name="Pabst E."/>
            <person name="Teshima H."/>
            <person name="Lapidus A."/>
            <person name="Lucas S."/>
            <person name="Nolan M."/>
            <person name="Glavina Del Rio T."/>
            <person name="Cheng J."/>
            <person name="Bruce D."/>
            <person name="Goodwin L."/>
            <person name="Pitluck S."/>
            <person name="Liolios K."/>
            <person name="Ivanova N."/>
            <person name="Mikhailova N."/>
            <person name="Pati A."/>
            <person name="Chen A."/>
            <person name="Palaniappan K."/>
            <person name="Land M."/>
            <person name="Hauser L."/>
            <person name="Chang Y."/>
            <person name="Jeffries C."/>
            <person name="Rohde M."/>
            <person name="Spring S."/>
            <person name="Goker M."/>
            <person name="Wirth R."/>
            <person name="Woyke T."/>
            <person name="Bristow J."/>
            <person name="Eisen J."/>
            <person name="Markowitz V."/>
            <person name="Hugenholtz P."/>
            <person name="Klenk H."/>
            <person name="Kyrpides N."/>
        </authorList>
    </citation>
    <scope>NUCLEOTIDE SEQUENCE [LARGE SCALE GENOMIC DNA]</scope>
    <source>
        <strain evidence="10">DSM 14429 / JCM 11212 / NBRC 100878 / IC-017</strain>
    </source>
</reference>
<dbReference type="InterPro" id="IPR017716">
    <property type="entry name" value="S-AdoMet_deCOase_pro-enz"/>
</dbReference>
<evidence type="ECO:0000256" key="8">
    <source>
        <dbReference type="HAMAP-Rule" id="MF_00464"/>
    </source>
</evidence>
<keyword evidence="8" id="KW-0745">Spermidine biosynthesis</keyword>
<dbReference type="Gene3D" id="3.60.90.10">
    <property type="entry name" value="S-adenosylmethionine decarboxylase"/>
    <property type="match status" value="1"/>
</dbReference>
<dbReference type="HOGENOM" id="CLU_125470_2_1_2"/>
<comment type="subunit">
    <text evidence="8">Heterotetramer of two alpha and two beta chains arranged as a dimer of alpha/beta heterodimers.</text>
</comment>
<reference evidence="9 10" key="1">
    <citation type="journal article" date="2010" name="Stand. Genomic Sci.">
        <title>Complete genome sequence of Vulcanisaeta distributa type strain (IC-017).</title>
        <authorList>
            <person name="Mavromatis K."/>
            <person name="Sikorski J."/>
            <person name="Pabst E."/>
            <person name="Teshima H."/>
            <person name="Lapidus A."/>
            <person name="Lucas S."/>
            <person name="Nolan M."/>
            <person name="Glavina Del Rio T."/>
            <person name="Cheng J.F."/>
            <person name="Bruce D."/>
            <person name="Goodwin L."/>
            <person name="Pitluck S."/>
            <person name="Liolios K."/>
            <person name="Ivanova N."/>
            <person name="Mikhailova N."/>
            <person name="Pati A."/>
            <person name="Chen A."/>
            <person name="Palaniappan K."/>
            <person name="Land M."/>
            <person name="Hauser L."/>
            <person name="Chang Y.J."/>
            <person name="Jeffries C.D."/>
            <person name="Rohde M."/>
            <person name="Spring S."/>
            <person name="Goker M."/>
            <person name="Wirth R."/>
            <person name="Woyke T."/>
            <person name="Bristow J."/>
            <person name="Eisen J.A."/>
            <person name="Markowitz V."/>
            <person name="Hugenholtz P."/>
            <person name="Klenk H.P."/>
            <person name="Kyrpides N.C."/>
        </authorList>
    </citation>
    <scope>NUCLEOTIDE SEQUENCE [LARGE SCALE GENOMIC DNA]</scope>
    <source>
        <strain evidence="10">DSM 14429 / JCM 11212 / NBRC 100878 / IC-017</strain>
    </source>
</reference>
<feature type="site" description="Cleavage (non-hydrolytic); by autolysis" evidence="8">
    <location>
        <begin position="78"/>
        <end position="79"/>
    </location>
</feature>
<dbReference type="KEGG" id="vdi:Vdis_1031"/>
<comment type="similarity">
    <text evidence="8">Belongs to the prokaryotic AdoMetDC family. Type 1 subfamily.</text>
</comment>
<evidence type="ECO:0000256" key="3">
    <source>
        <dbReference type="ARBA" id="ARBA00023115"/>
    </source>
</evidence>